<evidence type="ECO:0000313" key="3">
    <source>
        <dbReference type="Proteomes" id="UP000031572"/>
    </source>
</evidence>
<accession>A0A0C1YI23</accession>
<dbReference type="Gene3D" id="1.20.1280.290">
    <property type="match status" value="1"/>
</dbReference>
<dbReference type="AlphaFoldDB" id="A0A0C1YI23"/>
<keyword evidence="1" id="KW-1133">Transmembrane helix</keyword>
<sequence>MEQVLSLLYGTSGVLASALYVPQILKYHRDQAARRSISLFSWGGWIAIAMVSILYAIYVANNYLIAAVAGLNVTAQTVVLFYGLTARLATR</sequence>
<comment type="caution">
    <text evidence="2">The sequence shown here is derived from an EMBL/GenBank/DDBJ whole genome shotgun (WGS) entry which is preliminary data.</text>
</comment>
<feature type="transmembrane region" description="Helical" evidence="1">
    <location>
        <begin position="63"/>
        <end position="84"/>
    </location>
</feature>
<protein>
    <recommendedName>
        <fullName evidence="4">PQ loop repeat protein</fullName>
    </recommendedName>
</protein>
<evidence type="ECO:0000313" key="2">
    <source>
        <dbReference type="EMBL" id="KIF80182.1"/>
    </source>
</evidence>
<reference evidence="2 3" key="1">
    <citation type="submission" date="2014-12" db="EMBL/GenBank/DDBJ databases">
        <title>Denitrispirillum autotrophicum gen. nov., sp. nov., Denitrifying, Facultatively Autotrophic Bacteria Isolated from Rice Paddy Soil.</title>
        <authorList>
            <person name="Ishii S."/>
            <person name="Ashida N."/>
            <person name="Ohno H."/>
            <person name="Otsuka S."/>
            <person name="Yokota A."/>
            <person name="Senoo K."/>
        </authorList>
    </citation>
    <scope>NUCLEOTIDE SEQUENCE [LARGE SCALE GENOMIC DNA]</scope>
    <source>
        <strain evidence="2 3">TSA66</strain>
    </source>
</reference>
<gene>
    <name evidence="2" type="ORF">TSA66_04140</name>
</gene>
<dbReference type="Proteomes" id="UP000031572">
    <property type="component" value="Unassembled WGS sequence"/>
</dbReference>
<keyword evidence="1" id="KW-0812">Transmembrane</keyword>
<keyword evidence="3" id="KW-1185">Reference proteome</keyword>
<evidence type="ECO:0008006" key="4">
    <source>
        <dbReference type="Google" id="ProtNLM"/>
    </source>
</evidence>
<organism evidence="2 3">
    <name type="scientific">Noviherbaspirillum autotrophicum</name>
    <dbReference type="NCBI Taxonomy" id="709839"/>
    <lineage>
        <taxon>Bacteria</taxon>
        <taxon>Pseudomonadati</taxon>
        <taxon>Pseudomonadota</taxon>
        <taxon>Betaproteobacteria</taxon>
        <taxon>Burkholderiales</taxon>
        <taxon>Oxalobacteraceae</taxon>
        <taxon>Noviherbaspirillum</taxon>
    </lineage>
</organism>
<keyword evidence="1" id="KW-0472">Membrane</keyword>
<dbReference type="RefSeq" id="WP_040039095.1">
    <property type="nucleotide sequence ID" value="NZ_JWJG01000028.1"/>
</dbReference>
<name>A0A0C1YI23_9BURK</name>
<dbReference type="EMBL" id="JWJG01000028">
    <property type="protein sequence ID" value="KIF80182.1"/>
    <property type="molecule type" value="Genomic_DNA"/>
</dbReference>
<feature type="transmembrane region" description="Helical" evidence="1">
    <location>
        <begin position="6"/>
        <end position="25"/>
    </location>
</feature>
<dbReference type="OrthoDB" id="8721655at2"/>
<proteinExistence type="predicted"/>
<evidence type="ECO:0000256" key="1">
    <source>
        <dbReference type="SAM" id="Phobius"/>
    </source>
</evidence>
<feature type="transmembrane region" description="Helical" evidence="1">
    <location>
        <begin position="37"/>
        <end position="57"/>
    </location>
</feature>